<dbReference type="AlphaFoldDB" id="A0A2U1C184"/>
<reference evidence="5 6" key="1">
    <citation type="submission" date="2018-04" db="EMBL/GenBank/DDBJ databases">
        <title>Genomic Encyclopedia of Type Strains, Phase IV (KMG-IV): sequencing the most valuable type-strain genomes for metagenomic binning, comparative biology and taxonomic classification.</title>
        <authorList>
            <person name="Goeker M."/>
        </authorList>
    </citation>
    <scope>NUCLEOTIDE SEQUENCE [LARGE SCALE GENOMIC DNA]</scope>
    <source>
        <strain evidence="5 6">DSM 26588</strain>
    </source>
</reference>
<dbReference type="Gene3D" id="3.30.750.70">
    <property type="entry name" value="4-hydroxybutyrate coenzyme like domains"/>
    <property type="match status" value="1"/>
</dbReference>
<dbReference type="PANTHER" id="PTHR21432">
    <property type="entry name" value="ACETYL-COA HYDROLASE-RELATED"/>
    <property type="match status" value="1"/>
</dbReference>
<sequence>MSMGGPAQVNTHQDTYRRKLSSRARIASRIRSGWSCCSDIASSVPYGLYWDLAERVRRGQIEDLRVYTIMDMSPLPFYQEDMGAQLKGFSWFSGAGARGAVNAGFGEYLPCYYRDVPALLTQYTRVDAFFAVVSPMDEQGYFSFGPVGSCTESLLKKSDRVFLQVNHNVPRALRGPLVHISQVDGLWEEAAPLPTLPPVSHNALSATIGGLVAEEIPNGATIQLGVGAIPEAITEALRSKHDLGLHTELLTDGMVDLIRCGAVTNEKKPLHTGLTVATFGLGQKVYSYIHENPAVELLPVSYVNDPAIIARHPDFVSVNAALEVDFWGQVCAESMGPAHVSGTGGQSDFVRGAISSKGGKSFIVFPSTARNGTVSRIVSQLSPGAVVSTSKNDVDYIATEYGIAKLRGQSLSQRTRALIGIAHPNFRDQLTFEAKKRNILV</sequence>
<evidence type="ECO:0000256" key="2">
    <source>
        <dbReference type="ARBA" id="ARBA00022679"/>
    </source>
</evidence>
<dbReference type="InterPro" id="IPR038460">
    <property type="entry name" value="AcetylCoA_hyd_C_sf"/>
</dbReference>
<comment type="caution">
    <text evidence="5">The sequence shown here is derived from an EMBL/GenBank/DDBJ whole genome shotgun (WGS) entry which is preliminary data.</text>
</comment>
<dbReference type="InterPro" id="IPR003702">
    <property type="entry name" value="ActCoA_hydro_N"/>
</dbReference>
<dbReference type="Pfam" id="PF13336">
    <property type="entry name" value="AcetylCoA_hyd_C"/>
    <property type="match status" value="1"/>
</dbReference>
<dbReference type="Pfam" id="PF02550">
    <property type="entry name" value="AcetylCoA_hydro"/>
    <property type="match status" value="1"/>
</dbReference>
<feature type="domain" description="Acetyl-CoA hydrolase/transferase N-terminal" evidence="3">
    <location>
        <begin position="55"/>
        <end position="187"/>
    </location>
</feature>
<feature type="domain" description="Acetyl-CoA hydrolase/transferase C-terminal" evidence="4">
    <location>
        <begin position="283"/>
        <end position="434"/>
    </location>
</feature>
<dbReference type="PANTHER" id="PTHR21432:SF20">
    <property type="entry name" value="ACETYL-COA HYDROLASE"/>
    <property type="match status" value="1"/>
</dbReference>
<keyword evidence="2" id="KW-0808">Transferase</keyword>
<dbReference type="SUPFAM" id="SSF100950">
    <property type="entry name" value="NagB/RpiA/CoA transferase-like"/>
    <property type="match status" value="2"/>
</dbReference>
<gene>
    <name evidence="5" type="ORF">C7373_10571</name>
</gene>
<dbReference type="GO" id="GO:0006083">
    <property type="term" value="P:acetate metabolic process"/>
    <property type="evidence" value="ECO:0007669"/>
    <property type="project" value="InterPro"/>
</dbReference>
<dbReference type="EMBL" id="QEKK01000005">
    <property type="protein sequence ID" value="PVY54652.1"/>
    <property type="molecule type" value="Genomic_DNA"/>
</dbReference>
<evidence type="ECO:0000256" key="1">
    <source>
        <dbReference type="ARBA" id="ARBA00009632"/>
    </source>
</evidence>
<dbReference type="Gene3D" id="3.40.1080.20">
    <property type="entry name" value="Acetyl-CoA hydrolase/transferase C-terminal domain"/>
    <property type="match status" value="1"/>
</dbReference>
<evidence type="ECO:0000259" key="3">
    <source>
        <dbReference type="Pfam" id="PF02550"/>
    </source>
</evidence>
<keyword evidence="5" id="KW-0378">Hydrolase</keyword>
<organism evidence="5 6">
    <name type="scientific">Intestinimonas butyriciproducens</name>
    <dbReference type="NCBI Taxonomy" id="1297617"/>
    <lineage>
        <taxon>Bacteria</taxon>
        <taxon>Bacillati</taxon>
        <taxon>Bacillota</taxon>
        <taxon>Clostridia</taxon>
        <taxon>Eubacteriales</taxon>
        <taxon>Intestinimonas</taxon>
    </lineage>
</organism>
<name>A0A2U1C184_9FIRM</name>
<evidence type="ECO:0000313" key="5">
    <source>
        <dbReference type="EMBL" id="PVY54652.1"/>
    </source>
</evidence>
<dbReference type="InterPro" id="IPR037171">
    <property type="entry name" value="NagB/RpiA_transferase-like"/>
</dbReference>
<evidence type="ECO:0000259" key="4">
    <source>
        <dbReference type="Pfam" id="PF13336"/>
    </source>
</evidence>
<accession>A0A2U1C184</accession>
<dbReference type="Gene3D" id="3.40.1080.10">
    <property type="entry name" value="Glutaconate Coenzyme A-transferase"/>
    <property type="match status" value="1"/>
</dbReference>
<proteinExistence type="inferred from homology"/>
<dbReference type="InterPro" id="IPR026888">
    <property type="entry name" value="AcetylCoA_hyd_C"/>
</dbReference>
<dbReference type="GO" id="GO:0008775">
    <property type="term" value="F:acetate CoA-transferase activity"/>
    <property type="evidence" value="ECO:0007669"/>
    <property type="project" value="InterPro"/>
</dbReference>
<comment type="similarity">
    <text evidence="1">Belongs to the acetyl-CoA hydrolase/transferase family.</text>
</comment>
<dbReference type="Proteomes" id="UP000245778">
    <property type="component" value="Unassembled WGS sequence"/>
</dbReference>
<evidence type="ECO:0000313" key="6">
    <source>
        <dbReference type="Proteomes" id="UP000245778"/>
    </source>
</evidence>
<dbReference type="InterPro" id="IPR046433">
    <property type="entry name" value="ActCoA_hydro"/>
</dbReference>
<protein>
    <submittedName>
        <fullName evidence="5">Acyl-CoA hydrolase</fullName>
    </submittedName>
</protein>
<dbReference type="GO" id="GO:0016787">
    <property type="term" value="F:hydrolase activity"/>
    <property type="evidence" value="ECO:0007669"/>
    <property type="project" value="UniProtKB-KW"/>
</dbReference>